<comment type="caution">
    <text evidence="1">The sequence shown here is derived from an EMBL/GenBank/DDBJ whole genome shotgun (WGS) entry which is preliminary data.</text>
</comment>
<evidence type="ECO:0000313" key="1">
    <source>
        <dbReference type="EMBL" id="TBW43909.1"/>
    </source>
</evidence>
<keyword evidence="2" id="KW-1185">Reference proteome</keyword>
<proteinExistence type="predicted"/>
<protein>
    <submittedName>
        <fullName evidence="1">Uncharacterized protein</fullName>
    </submittedName>
</protein>
<feature type="non-terminal residue" evidence="1">
    <location>
        <position position="281"/>
    </location>
</feature>
<dbReference type="RefSeq" id="WP_207389352.1">
    <property type="nucleotide sequence ID" value="NZ_SJDL01000161.1"/>
</dbReference>
<accession>A0ABY1ZD00</accession>
<reference evidence="1 2" key="1">
    <citation type="submission" date="2019-02" db="EMBL/GenBank/DDBJ databases">
        <title>Marinobacter halodurans sp. nov., a marine bacterium isolated from sea tidal flat.</title>
        <authorList>
            <person name="Yoo Y."/>
            <person name="Lee D.W."/>
            <person name="Kim B.S."/>
            <person name="Kim J.-J."/>
        </authorList>
    </citation>
    <scope>NUCLEOTIDE SEQUENCE [LARGE SCALE GENOMIC DNA]</scope>
    <source>
        <strain evidence="1 2">YJ-S3-2</strain>
    </source>
</reference>
<sequence length="281" mass="31372">MLEQPVHFTPAFEQPEPEELCQRLATRLQSITEDGEEAPNLDISCKPAKDALANLRNRKGIACAAVSDVLFKFRHSLAQIHQALQYLNVIEISLKGQPLAHSATLIRQAVFDPRSNGPSPLAEYGDAVDRNKLDEVLLTGERQYAADIINHHVGKLKALMENGELDAVLADYLTQDGIGVCEAYSLCADHLNVLQKIPDILAGHGIEEEHRILNSLNRWIANSNWLDAWSPTRQTDESENSPYRRLQQLAADQTDINDDHLDQLHLQSLALLEKQVQQAKA</sequence>
<name>A0ABY1ZD00_9GAMM</name>
<dbReference type="Proteomes" id="UP000313645">
    <property type="component" value="Unassembled WGS sequence"/>
</dbReference>
<gene>
    <name evidence="1" type="ORF">EZI54_23945</name>
</gene>
<organism evidence="1 2">
    <name type="scientific">Marinobacter halodurans</name>
    <dbReference type="NCBI Taxonomy" id="2528979"/>
    <lineage>
        <taxon>Bacteria</taxon>
        <taxon>Pseudomonadati</taxon>
        <taxon>Pseudomonadota</taxon>
        <taxon>Gammaproteobacteria</taxon>
        <taxon>Pseudomonadales</taxon>
        <taxon>Marinobacteraceae</taxon>
        <taxon>Marinobacter</taxon>
    </lineage>
</organism>
<evidence type="ECO:0000313" key="2">
    <source>
        <dbReference type="Proteomes" id="UP000313645"/>
    </source>
</evidence>
<dbReference type="EMBL" id="SJDL01000161">
    <property type="protein sequence ID" value="TBW43909.1"/>
    <property type="molecule type" value="Genomic_DNA"/>
</dbReference>